<name>A0A6G1GFY2_9PEZI</name>
<dbReference type="RefSeq" id="XP_033538594.1">
    <property type="nucleotide sequence ID" value="XM_033682083.1"/>
</dbReference>
<reference evidence="3" key="2">
    <citation type="submission" date="2020-04" db="EMBL/GenBank/DDBJ databases">
        <authorList>
            <consortium name="NCBI Genome Project"/>
        </authorList>
    </citation>
    <scope>NUCLEOTIDE SEQUENCE</scope>
    <source>
        <strain evidence="3">CBS 781.70</strain>
    </source>
</reference>
<organism evidence="1">
    <name type="scientific">Eremomyces bilateralis CBS 781.70</name>
    <dbReference type="NCBI Taxonomy" id="1392243"/>
    <lineage>
        <taxon>Eukaryota</taxon>
        <taxon>Fungi</taxon>
        <taxon>Dikarya</taxon>
        <taxon>Ascomycota</taxon>
        <taxon>Pezizomycotina</taxon>
        <taxon>Dothideomycetes</taxon>
        <taxon>Dothideomycetes incertae sedis</taxon>
        <taxon>Eremomycetales</taxon>
        <taxon>Eremomycetaceae</taxon>
        <taxon>Eremomyces</taxon>
    </lineage>
</organism>
<dbReference type="Proteomes" id="UP000504638">
    <property type="component" value="Unplaced"/>
</dbReference>
<keyword evidence="2" id="KW-1185">Reference proteome</keyword>
<proteinExistence type="predicted"/>
<accession>A0A6G1GFY2</accession>
<dbReference type="AlphaFoldDB" id="A0A6G1GFY2"/>
<dbReference type="EMBL" id="ML975149">
    <property type="protein sequence ID" value="KAF1816963.1"/>
    <property type="molecule type" value="Genomic_DNA"/>
</dbReference>
<sequence>MVELTGTQDLEACDWDPPIPAWRSGVPSLFESTVPGGNIDPFAVAVPVREQTNICADHGPVRTTLNLLFSEFSMLAYPIYNCAFYGVRSQEIPLIYSTVFCVLRRCDWLESIEGNNVGNGNAGCASPTNSITTLKQSKNHPEWKKSIALRPRRAPPAY</sequence>
<reference evidence="3" key="3">
    <citation type="submission" date="2025-04" db="UniProtKB">
        <authorList>
            <consortium name="RefSeq"/>
        </authorList>
    </citation>
    <scope>IDENTIFICATION</scope>
    <source>
        <strain evidence="3">CBS 781.70</strain>
    </source>
</reference>
<gene>
    <name evidence="1 3" type="ORF">P152DRAFT_486285</name>
</gene>
<evidence type="ECO:0000313" key="3">
    <source>
        <dbReference type="RefSeq" id="XP_033538594.1"/>
    </source>
</evidence>
<dbReference type="GeneID" id="54422653"/>
<evidence type="ECO:0000313" key="2">
    <source>
        <dbReference type="Proteomes" id="UP000504638"/>
    </source>
</evidence>
<protein>
    <submittedName>
        <fullName evidence="1 3">Uncharacterized protein</fullName>
    </submittedName>
</protein>
<reference evidence="1 3" key="1">
    <citation type="submission" date="2020-01" db="EMBL/GenBank/DDBJ databases">
        <authorList>
            <consortium name="DOE Joint Genome Institute"/>
            <person name="Haridas S."/>
            <person name="Albert R."/>
            <person name="Binder M."/>
            <person name="Bloem J."/>
            <person name="Labutti K."/>
            <person name="Salamov A."/>
            <person name="Andreopoulos B."/>
            <person name="Baker S.E."/>
            <person name="Barry K."/>
            <person name="Bills G."/>
            <person name="Bluhm B.H."/>
            <person name="Cannon C."/>
            <person name="Castanera R."/>
            <person name="Culley D.E."/>
            <person name="Daum C."/>
            <person name="Ezra D."/>
            <person name="Gonzalez J.B."/>
            <person name="Henrissat B."/>
            <person name="Kuo A."/>
            <person name="Liang C."/>
            <person name="Lipzen A."/>
            <person name="Lutzoni F."/>
            <person name="Magnuson J."/>
            <person name="Mondo S."/>
            <person name="Nolan M."/>
            <person name="Ohm R."/>
            <person name="Pangilinan J."/>
            <person name="Park H.-J."/>
            <person name="Ramirez L."/>
            <person name="Alfaro M."/>
            <person name="Sun H."/>
            <person name="Tritt A."/>
            <person name="Yoshinaga Y."/>
            <person name="Zwiers L.-H."/>
            <person name="Turgeon B.G."/>
            <person name="Goodwin S.B."/>
            <person name="Spatafora J.W."/>
            <person name="Crous P.W."/>
            <person name="Grigoriev I.V."/>
        </authorList>
    </citation>
    <scope>NUCLEOTIDE SEQUENCE</scope>
    <source>
        <strain evidence="1 3">CBS 781.70</strain>
    </source>
</reference>
<evidence type="ECO:0000313" key="1">
    <source>
        <dbReference type="EMBL" id="KAF1816963.1"/>
    </source>
</evidence>